<evidence type="ECO:0000256" key="1">
    <source>
        <dbReference type="SAM" id="MobiDB-lite"/>
    </source>
</evidence>
<evidence type="ECO:0000313" key="3">
    <source>
        <dbReference type="Proteomes" id="UP000588806"/>
    </source>
</evidence>
<dbReference type="Proteomes" id="UP000588806">
    <property type="component" value="Unassembled WGS sequence"/>
</dbReference>
<dbReference type="AlphaFoldDB" id="A0A7Y3TWK1"/>
<reference evidence="2 3" key="2">
    <citation type="submission" date="2020-06" db="EMBL/GenBank/DDBJ databases">
        <title>Halomonas songnenensis sp. nov., a moderately halophilic bacterium isolated from saline and alkaline soils.</title>
        <authorList>
            <person name="Jiang J."/>
            <person name="Pan Y."/>
        </authorList>
    </citation>
    <scope>NUCLEOTIDE SEQUENCE [LARGE SCALE GENOMIC DNA]</scope>
    <source>
        <strain evidence="2 3">TBZ9</strain>
    </source>
</reference>
<feature type="region of interest" description="Disordered" evidence="1">
    <location>
        <begin position="56"/>
        <end position="88"/>
    </location>
</feature>
<proteinExistence type="predicted"/>
<dbReference type="RefSeq" id="WP_171701942.1">
    <property type="nucleotide sequence ID" value="NZ_JABFHI010000002.1"/>
</dbReference>
<dbReference type="EMBL" id="JABFHI010000002">
    <property type="protein sequence ID" value="NOG31493.1"/>
    <property type="molecule type" value="Genomic_DNA"/>
</dbReference>
<protein>
    <submittedName>
        <fullName evidence="2">Uncharacterized protein</fullName>
    </submittedName>
</protein>
<name>A0A7Y3TWK1_9GAMM</name>
<evidence type="ECO:0000313" key="2">
    <source>
        <dbReference type="EMBL" id="NOG31493.1"/>
    </source>
</evidence>
<accession>A0A7Y3TWK1</accession>
<feature type="compositionally biased region" description="Polar residues" evidence="1">
    <location>
        <begin position="67"/>
        <end position="82"/>
    </location>
</feature>
<reference evidence="2 3" key="1">
    <citation type="submission" date="2020-05" db="EMBL/GenBank/DDBJ databases">
        <authorList>
            <person name="Ruan W."/>
            <person name="Jeon C.O."/>
            <person name="Chun B.H."/>
        </authorList>
    </citation>
    <scope>NUCLEOTIDE SEQUENCE [LARGE SCALE GENOMIC DNA]</scope>
    <source>
        <strain evidence="2 3">TBZ9</strain>
    </source>
</reference>
<keyword evidence="3" id="KW-1185">Reference proteome</keyword>
<comment type="caution">
    <text evidence="2">The sequence shown here is derived from an EMBL/GenBank/DDBJ whole genome shotgun (WGS) entry which is preliminary data.</text>
</comment>
<gene>
    <name evidence="2" type="ORF">HLB35_06375</name>
</gene>
<organism evidence="2 3">
    <name type="scientific">Vreelandella azerica</name>
    <dbReference type="NCBI Taxonomy" id="2732867"/>
    <lineage>
        <taxon>Bacteria</taxon>
        <taxon>Pseudomonadati</taxon>
        <taxon>Pseudomonadota</taxon>
        <taxon>Gammaproteobacteria</taxon>
        <taxon>Oceanospirillales</taxon>
        <taxon>Halomonadaceae</taxon>
        <taxon>Vreelandella</taxon>
    </lineage>
</organism>
<sequence length="135" mass="15422">MLWIQEKHAATPSPMVKARFRIGVAIYADKNPVERAGQFIAAHIEPDKNRLRLEFSNQGNAHDRPSGTVTLENRNNQQQAPISLSLPKRPILPGKKASQYVLLPTLPTGTYMLTLEGHFYDRQRVFQQQMEFRVP</sequence>